<proteinExistence type="predicted"/>
<organism evidence="3 4">
    <name type="scientific">Mycena alexandri</name>
    <dbReference type="NCBI Taxonomy" id="1745969"/>
    <lineage>
        <taxon>Eukaryota</taxon>
        <taxon>Fungi</taxon>
        <taxon>Dikarya</taxon>
        <taxon>Basidiomycota</taxon>
        <taxon>Agaricomycotina</taxon>
        <taxon>Agaricomycetes</taxon>
        <taxon>Agaricomycetidae</taxon>
        <taxon>Agaricales</taxon>
        <taxon>Marasmiineae</taxon>
        <taxon>Mycenaceae</taxon>
        <taxon>Mycena</taxon>
    </lineage>
</organism>
<comment type="caution">
    <text evidence="3">The sequence shown here is derived from an EMBL/GenBank/DDBJ whole genome shotgun (WGS) entry which is preliminary data.</text>
</comment>
<dbReference type="Proteomes" id="UP001218188">
    <property type="component" value="Unassembled WGS sequence"/>
</dbReference>
<accession>A0AAD6WLR7</accession>
<keyword evidence="1" id="KW-0175">Coiled coil</keyword>
<feature type="compositionally biased region" description="Basic residues" evidence="2">
    <location>
        <begin position="276"/>
        <end position="292"/>
    </location>
</feature>
<feature type="compositionally biased region" description="Polar residues" evidence="2">
    <location>
        <begin position="245"/>
        <end position="255"/>
    </location>
</feature>
<evidence type="ECO:0000313" key="3">
    <source>
        <dbReference type="EMBL" id="KAJ7015906.1"/>
    </source>
</evidence>
<sequence>MNSSSSAYVAELAIALQAAKKRIQELENEKLLASDTPEDGANQTNDRFLSKYYGRLNAVMGEQLSTMQATFFELRRRQIGRGDEGQEQTLATLEAKNAELTTENERLNTRTVSLAELREVERENRELSARCAELQGEVANTTHLQTKYAALQKVNILVLYDSPSLTNHDSRDALQASSDWQGKHDALEALCAHLKSTEADSDKKINELLHTPLDLQNKNDALEKRCATLRSQNANLHKKIQKLLSTTQDAPANNSSRKRKIPSADAEGESEANNGRRAKKRRRMNKPSKRGKNQPGEAEDDGAARRRWIRQRKTLLNPNRSRTHCIYYQ</sequence>
<evidence type="ECO:0000313" key="4">
    <source>
        <dbReference type="Proteomes" id="UP001218188"/>
    </source>
</evidence>
<evidence type="ECO:0000256" key="2">
    <source>
        <dbReference type="SAM" id="MobiDB-lite"/>
    </source>
</evidence>
<feature type="coiled-coil region" evidence="1">
    <location>
        <begin position="9"/>
        <end position="36"/>
    </location>
</feature>
<keyword evidence="4" id="KW-1185">Reference proteome</keyword>
<gene>
    <name evidence="3" type="ORF">C8F04DRAFT_1169887</name>
</gene>
<name>A0AAD6WLR7_9AGAR</name>
<dbReference type="EMBL" id="JARJCM010000750">
    <property type="protein sequence ID" value="KAJ7015906.1"/>
    <property type="molecule type" value="Genomic_DNA"/>
</dbReference>
<protein>
    <submittedName>
        <fullName evidence="3">Uncharacterized protein</fullName>
    </submittedName>
</protein>
<feature type="region of interest" description="Disordered" evidence="2">
    <location>
        <begin position="245"/>
        <end position="305"/>
    </location>
</feature>
<reference evidence="3" key="1">
    <citation type="submission" date="2023-03" db="EMBL/GenBank/DDBJ databases">
        <title>Massive genome expansion in bonnet fungi (Mycena s.s.) driven by repeated elements and novel gene families across ecological guilds.</title>
        <authorList>
            <consortium name="Lawrence Berkeley National Laboratory"/>
            <person name="Harder C.B."/>
            <person name="Miyauchi S."/>
            <person name="Viragh M."/>
            <person name="Kuo A."/>
            <person name="Thoen E."/>
            <person name="Andreopoulos B."/>
            <person name="Lu D."/>
            <person name="Skrede I."/>
            <person name="Drula E."/>
            <person name="Henrissat B."/>
            <person name="Morin E."/>
            <person name="Kohler A."/>
            <person name="Barry K."/>
            <person name="LaButti K."/>
            <person name="Morin E."/>
            <person name="Salamov A."/>
            <person name="Lipzen A."/>
            <person name="Mereny Z."/>
            <person name="Hegedus B."/>
            <person name="Baldrian P."/>
            <person name="Stursova M."/>
            <person name="Weitz H."/>
            <person name="Taylor A."/>
            <person name="Grigoriev I.V."/>
            <person name="Nagy L.G."/>
            <person name="Martin F."/>
            <person name="Kauserud H."/>
        </authorList>
    </citation>
    <scope>NUCLEOTIDE SEQUENCE</scope>
    <source>
        <strain evidence="3">CBHHK200</strain>
    </source>
</reference>
<feature type="coiled-coil region" evidence="1">
    <location>
        <begin position="83"/>
        <end position="137"/>
    </location>
</feature>
<dbReference type="AlphaFoldDB" id="A0AAD6WLR7"/>
<evidence type="ECO:0000256" key="1">
    <source>
        <dbReference type="SAM" id="Coils"/>
    </source>
</evidence>